<evidence type="ECO:0000256" key="1">
    <source>
        <dbReference type="ARBA" id="ARBA00004123"/>
    </source>
</evidence>
<dbReference type="STRING" id="37001.A0A1A9WW04"/>
<reference evidence="4" key="2">
    <citation type="submission" date="2020-05" db="UniProtKB">
        <authorList>
            <consortium name="EnsemblMetazoa"/>
        </authorList>
    </citation>
    <scope>IDENTIFICATION</scope>
    <source>
        <strain evidence="4">IAEA</strain>
    </source>
</reference>
<evidence type="ECO:0000313" key="4">
    <source>
        <dbReference type="EnsemblMetazoa" id="GBRI034505-PA"/>
    </source>
</evidence>
<protein>
    <submittedName>
        <fullName evidence="4">Uncharacterized protein</fullName>
    </submittedName>
</protein>
<dbReference type="Gene3D" id="3.20.20.140">
    <property type="entry name" value="Metal-dependent hydrolases"/>
    <property type="match status" value="1"/>
</dbReference>
<dbReference type="GO" id="GO:0003723">
    <property type="term" value="F:RNA binding"/>
    <property type="evidence" value="ECO:0007669"/>
    <property type="project" value="TreeGrafter"/>
</dbReference>
<keyword evidence="5" id="KW-1185">Reference proteome</keyword>
<dbReference type="EnsemblMetazoa" id="GBRI034505-RA">
    <property type="protein sequence ID" value="GBRI034505-PA"/>
    <property type="gene ID" value="GBRI034505"/>
</dbReference>
<dbReference type="GO" id="GO:0005655">
    <property type="term" value="C:nucleolar ribonuclease P complex"/>
    <property type="evidence" value="ECO:0007669"/>
    <property type="project" value="TreeGrafter"/>
</dbReference>
<dbReference type="InterPro" id="IPR016195">
    <property type="entry name" value="Pol/histidinol_Pase-like"/>
</dbReference>
<dbReference type="AlphaFoldDB" id="A0A1A9WW04"/>
<accession>A0A1A9WW04</accession>
<dbReference type="GO" id="GO:0008033">
    <property type="term" value="P:tRNA processing"/>
    <property type="evidence" value="ECO:0007669"/>
    <property type="project" value="UniProtKB-KW"/>
</dbReference>
<evidence type="ECO:0000313" key="5">
    <source>
        <dbReference type="Proteomes" id="UP000091820"/>
    </source>
</evidence>
<proteinExistence type="inferred from homology"/>
<dbReference type="Proteomes" id="UP000091820">
    <property type="component" value="Unassembled WGS sequence"/>
</dbReference>
<reference evidence="5" key="1">
    <citation type="submission" date="2014-03" db="EMBL/GenBank/DDBJ databases">
        <authorList>
            <person name="Aksoy S."/>
            <person name="Warren W."/>
            <person name="Wilson R.K."/>
        </authorList>
    </citation>
    <scope>NUCLEOTIDE SEQUENCE [LARGE SCALE GENOMIC DNA]</scope>
    <source>
        <strain evidence="5">IAEA</strain>
    </source>
</reference>
<name>A0A1A9WW04_9MUSC</name>
<comment type="subcellular location">
    <subcellularLocation>
        <location evidence="1">Nucleus</location>
    </subcellularLocation>
</comment>
<dbReference type="PANTHER" id="PTHR13031:SF0">
    <property type="entry name" value="RIBONUCLEASE P PROTEIN SUBUNIT P30"/>
    <property type="match status" value="1"/>
</dbReference>
<sequence length="290" mass="33159">MEETRGFYDFCIPFNKNETLLKEMCEHLSALGYKTVAIEQFFDYTKKENTKRSSDAFPQPHDLVWLQVHFKNKLKILQRITICYVDAEVAHAMANSINLRKFDIIAGQPKTEAALTHCCTSFNGDLITFDTQAGSHIHVSHKAYLLAIKRGIYFEIKYSPCIANTTVRKDMIKVAHNYFVKGKSKNIIISSGANNTFELRGPEDVTNLAFIFSLSKDQAKCAINRFGRQLFLRAECRRLGKTIMFIKASGPVVFSDSSEEDELKSDTEIDLRENMDKDAEYPSKKKRKLL</sequence>
<dbReference type="InterPro" id="IPR002738">
    <property type="entry name" value="RNase_P_p30"/>
</dbReference>
<dbReference type="VEuPathDB" id="VectorBase:GBRI034505"/>
<evidence type="ECO:0000256" key="2">
    <source>
        <dbReference type="ARBA" id="ARBA00007331"/>
    </source>
</evidence>
<organism evidence="4 5">
    <name type="scientific">Glossina brevipalpis</name>
    <dbReference type="NCBI Taxonomy" id="37001"/>
    <lineage>
        <taxon>Eukaryota</taxon>
        <taxon>Metazoa</taxon>
        <taxon>Ecdysozoa</taxon>
        <taxon>Arthropoda</taxon>
        <taxon>Hexapoda</taxon>
        <taxon>Insecta</taxon>
        <taxon>Pterygota</taxon>
        <taxon>Neoptera</taxon>
        <taxon>Endopterygota</taxon>
        <taxon>Diptera</taxon>
        <taxon>Brachycera</taxon>
        <taxon>Muscomorpha</taxon>
        <taxon>Hippoboscoidea</taxon>
        <taxon>Glossinidae</taxon>
        <taxon>Glossina</taxon>
    </lineage>
</organism>
<comment type="similarity">
    <text evidence="2">Belongs to the eukaryotic/archaeal RNase P protein component 3 family.</text>
</comment>
<evidence type="ECO:0000256" key="3">
    <source>
        <dbReference type="ARBA" id="ARBA00022694"/>
    </source>
</evidence>
<dbReference type="PANTHER" id="PTHR13031">
    <property type="entry name" value="RIBONUCLEASE P SUBUNIT P30"/>
    <property type="match status" value="1"/>
</dbReference>
<dbReference type="Pfam" id="PF01876">
    <property type="entry name" value="RNase_P_p30"/>
    <property type="match status" value="1"/>
</dbReference>
<dbReference type="SUPFAM" id="SSF89550">
    <property type="entry name" value="PHP domain-like"/>
    <property type="match status" value="1"/>
</dbReference>
<keyword evidence="3" id="KW-0819">tRNA processing</keyword>